<organism evidence="1 2">
    <name type="scientific">Duffyella gerundensis</name>
    <dbReference type="NCBI Taxonomy" id="1619313"/>
    <lineage>
        <taxon>Bacteria</taxon>
        <taxon>Pseudomonadati</taxon>
        <taxon>Pseudomonadota</taxon>
        <taxon>Gammaproteobacteria</taxon>
        <taxon>Enterobacterales</taxon>
        <taxon>Erwiniaceae</taxon>
        <taxon>Duffyella</taxon>
    </lineage>
</organism>
<reference evidence="2" key="1">
    <citation type="submission" date="2015-11" db="EMBL/GenBank/DDBJ databases">
        <authorList>
            <person name="Blom J."/>
        </authorList>
    </citation>
    <scope>NUCLEOTIDE SEQUENCE [LARGE SCALE GENOMIC DNA]</scope>
</reference>
<evidence type="ECO:0000313" key="1">
    <source>
        <dbReference type="EMBL" id="CUU24207.1"/>
    </source>
</evidence>
<gene>
    <name evidence="1" type="ORF">EM595_1973</name>
</gene>
<dbReference type="EMBL" id="LN907827">
    <property type="protein sequence ID" value="CUU24207.1"/>
    <property type="molecule type" value="Genomic_DNA"/>
</dbReference>
<sequence>MQLKDKFAAAKAPLPGTKRFYGRDGLMLLKLIAICI</sequence>
<dbReference type="Proteomes" id="UP000059419">
    <property type="component" value="Chromosome 1"/>
</dbReference>
<keyword evidence="2" id="KW-1185">Reference proteome</keyword>
<dbReference type="KEGG" id="ege:EM595_1973"/>
<evidence type="ECO:0000313" key="2">
    <source>
        <dbReference type="Proteomes" id="UP000059419"/>
    </source>
</evidence>
<proteinExistence type="predicted"/>
<dbReference type="STRING" id="1619313.EM595_1973"/>
<name>A0A0U5L2U4_9GAMM</name>
<protein>
    <submittedName>
        <fullName evidence="1">Uncharacterized protein</fullName>
    </submittedName>
</protein>
<dbReference type="PATRIC" id="fig|1619313.3.peg.2046"/>
<accession>A0A0U5L2U4</accession>
<dbReference type="AlphaFoldDB" id="A0A0U5L2U4"/>